<dbReference type="SUPFAM" id="SSF161098">
    <property type="entry name" value="MetI-like"/>
    <property type="match status" value="1"/>
</dbReference>
<dbReference type="PANTHER" id="PTHR30177:SF33">
    <property type="entry name" value="POSSIBLE OSMOPROTECTANT (GLYCINE BETAINE_CARNITINE_CHOLINE_L-PROLINE) TRANSPORT INTEGRAL MEMBRANE PROTEIN ABC TRANSPORTER PROZ"/>
    <property type="match status" value="1"/>
</dbReference>
<protein>
    <submittedName>
        <fullName evidence="9">Osmoprotectant transport system permease protein</fullName>
    </submittedName>
</protein>
<dbReference type="InterPro" id="IPR035906">
    <property type="entry name" value="MetI-like_sf"/>
</dbReference>
<evidence type="ECO:0000256" key="4">
    <source>
        <dbReference type="ARBA" id="ARBA00022989"/>
    </source>
</evidence>
<reference evidence="9 10" key="1">
    <citation type="submission" date="2023-07" db="EMBL/GenBank/DDBJ databases">
        <title>Sequencing the genomes of 1000 actinobacteria strains.</title>
        <authorList>
            <person name="Klenk H.-P."/>
        </authorList>
    </citation>
    <scope>NUCLEOTIDE SEQUENCE [LARGE SCALE GENOMIC DNA]</scope>
    <source>
        <strain evidence="9 10">DSM 19426</strain>
    </source>
</reference>
<keyword evidence="3 6" id="KW-0812">Transmembrane</keyword>
<feature type="region of interest" description="Disordered" evidence="7">
    <location>
        <begin position="223"/>
        <end position="250"/>
    </location>
</feature>
<gene>
    <name evidence="9" type="ORF">J2S63_001743</name>
</gene>
<evidence type="ECO:0000256" key="7">
    <source>
        <dbReference type="SAM" id="MobiDB-lite"/>
    </source>
</evidence>
<feature type="transmembrane region" description="Helical" evidence="6">
    <location>
        <begin position="161"/>
        <end position="181"/>
    </location>
</feature>
<evidence type="ECO:0000256" key="1">
    <source>
        <dbReference type="ARBA" id="ARBA00004141"/>
    </source>
</evidence>
<dbReference type="Gene3D" id="1.10.3720.10">
    <property type="entry name" value="MetI-like"/>
    <property type="match status" value="1"/>
</dbReference>
<evidence type="ECO:0000256" key="6">
    <source>
        <dbReference type="RuleBase" id="RU363032"/>
    </source>
</evidence>
<feature type="compositionally biased region" description="Polar residues" evidence="7">
    <location>
        <begin position="240"/>
        <end position="250"/>
    </location>
</feature>
<feature type="domain" description="ABC transmembrane type-1" evidence="8">
    <location>
        <begin position="24"/>
        <end position="210"/>
    </location>
</feature>
<dbReference type="Pfam" id="PF00528">
    <property type="entry name" value="BPD_transp_1"/>
    <property type="match status" value="1"/>
</dbReference>
<name>A0ABU2BU92_9ACTN</name>
<keyword evidence="4 6" id="KW-1133">Transmembrane helix</keyword>
<feature type="transmembrane region" description="Helical" evidence="6">
    <location>
        <begin position="57"/>
        <end position="80"/>
    </location>
</feature>
<accession>A0ABU2BU92</accession>
<evidence type="ECO:0000313" key="9">
    <source>
        <dbReference type="EMBL" id="MDR7362190.1"/>
    </source>
</evidence>
<dbReference type="InterPro" id="IPR000515">
    <property type="entry name" value="MetI-like"/>
</dbReference>
<feature type="transmembrane region" description="Helical" evidence="6">
    <location>
        <begin position="92"/>
        <end position="116"/>
    </location>
</feature>
<dbReference type="EMBL" id="JAVDYG010000001">
    <property type="protein sequence ID" value="MDR7362190.1"/>
    <property type="molecule type" value="Genomic_DNA"/>
</dbReference>
<keyword evidence="5 6" id="KW-0472">Membrane</keyword>
<dbReference type="Proteomes" id="UP001183648">
    <property type="component" value="Unassembled WGS sequence"/>
</dbReference>
<evidence type="ECO:0000259" key="8">
    <source>
        <dbReference type="PROSITE" id="PS50928"/>
    </source>
</evidence>
<dbReference type="CDD" id="cd06261">
    <property type="entry name" value="TM_PBP2"/>
    <property type="match status" value="1"/>
</dbReference>
<comment type="subcellular location">
    <subcellularLocation>
        <location evidence="6">Cell membrane</location>
        <topology evidence="6">Multi-pass membrane protein</topology>
    </subcellularLocation>
    <subcellularLocation>
        <location evidence="1">Membrane</location>
        <topology evidence="1">Multi-pass membrane protein</topology>
    </subcellularLocation>
</comment>
<evidence type="ECO:0000256" key="3">
    <source>
        <dbReference type="ARBA" id="ARBA00022692"/>
    </source>
</evidence>
<comment type="caution">
    <text evidence="9">The sequence shown here is derived from an EMBL/GenBank/DDBJ whole genome shotgun (WGS) entry which is preliminary data.</text>
</comment>
<evidence type="ECO:0000256" key="2">
    <source>
        <dbReference type="ARBA" id="ARBA00022448"/>
    </source>
</evidence>
<evidence type="ECO:0000313" key="10">
    <source>
        <dbReference type="Proteomes" id="UP001183648"/>
    </source>
</evidence>
<feature type="transmembrane region" description="Helical" evidence="6">
    <location>
        <begin position="28"/>
        <end position="50"/>
    </location>
</feature>
<organism evidence="9 10">
    <name type="scientific">Nocardioides marmoribigeumensis</name>
    <dbReference type="NCBI Taxonomy" id="433649"/>
    <lineage>
        <taxon>Bacteria</taxon>
        <taxon>Bacillati</taxon>
        <taxon>Actinomycetota</taxon>
        <taxon>Actinomycetes</taxon>
        <taxon>Propionibacteriales</taxon>
        <taxon>Nocardioidaceae</taxon>
        <taxon>Nocardioides</taxon>
    </lineage>
</organism>
<dbReference type="PROSITE" id="PS50928">
    <property type="entry name" value="ABC_TM1"/>
    <property type="match status" value="1"/>
</dbReference>
<keyword evidence="2 6" id="KW-0813">Transport</keyword>
<keyword evidence="10" id="KW-1185">Reference proteome</keyword>
<sequence>MNGMWGWLTDGAHWQGPDGITTRLLEHLAYSAVSLVVAAVIAIPLGLVIGHTGRGRVVGVGVTGAMRAIPSLGLLFLSVMTLGDTWTGDLGLYAPVFAVLAILAIPPILAGTYAGIEQVDPAARDAAKGMGMRGTQVLWRVEVPCALPLIASGLRSATLQVIATATLAASVSLGGLGRFLIDGIQIRDYPQMAGGAVLVAALALIVDLGLAGLQRLVVSPGLSGRTTRRTGRRGADQERTSGSTTEKATA</sequence>
<evidence type="ECO:0000256" key="5">
    <source>
        <dbReference type="ARBA" id="ARBA00023136"/>
    </source>
</evidence>
<feature type="transmembrane region" description="Helical" evidence="6">
    <location>
        <begin position="193"/>
        <end position="213"/>
    </location>
</feature>
<proteinExistence type="inferred from homology"/>
<feature type="transmembrane region" description="Helical" evidence="6">
    <location>
        <begin position="137"/>
        <end position="155"/>
    </location>
</feature>
<comment type="similarity">
    <text evidence="6">Belongs to the binding-protein-dependent transport system permease family.</text>
</comment>
<dbReference type="PANTHER" id="PTHR30177">
    <property type="entry name" value="GLYCINE BETAINE/L-PROLINE TRANSPORT SYSTEM PERMEASE PROTEIN PROW"/>
    <property type="match status" value="1"/>
</dbReference>
<dbReference type="InterPro" id="IPR051204">
    <property type="entry name" value="ABC_transp_perm/SBD"/>
</dbReference>